<evidence type="ECO:0000313" key="1">
    <source>
        <dbReference type="EMBL" id="EEC56312.1"/>
    </source>
</evidence>
<sequence>MCLLIELYHYGIQGFNMEIIYIWLKENYLYYNKNNIRYIRMLAKQI</sequence>
<dbReference type="AlphaFoldDB" id="B7AVS1"/>
<proteinExistence type="predicted"/>
<dbReference type="EMBL" id="ABVQ01000037">
    <property type="protein sequence ID" value="EEC56312.1"/>
    <property type="molecule type" value="Genomic_DNA"/>
</dbReference>
<gene>
    <name evidence="1" type="ORF">BACPEC_02821</name>
</gene>
<dbReference type="Proteomes" id="UP000003136">
    <property type="component" value="Unassembled WGS sequence"/>
</dbReference>
<reference evidence="1 2" key="1">
    <citation type="submission" date="2008-11" db="EMBL/GenBank/DDBJ databases">
        <title>Draft genome sequence of Bacteroides pectinophilus (ATCC 43243).</title>
        <authorList>
            <person name="Sudarsanam P."/>
            <person name="Ley R."/>
            <person name="Guruge J."/>
            <person name="Turnbaugh P.J."/>
            <person name="Mahowald M."/>
            <person name="Liep D."/>
            <person name="Gordon J."/>
        </authorList>
    </citation>
    <scope>NUCLEOTIDE SEQUENCE [LARGE SCALE GENOMIC DNA]</scope>
    <source>
        <strain evidence="1 2">ATCC 43243</strain>
    </source>
</reference>
<keyword evidence="2" id="KW-1185">Reference proteome</keyword>
<accession>B7AVS1</accession>
<reference evidence="1 2" key="2">
    <citation type="submission" date="2008-11" db="EMBL/GenBank/DDBJ databases">
        <authorList>
            <person name="Fulton L."/>
            <person name="Clifton S."/>
            <person name="Fulton B."/>
            <person name="Xu J."/>
            <person name="Minx P."/>
            <person name="Pepin K.H."/>
            <person name="Johnson M."/>
            <person name="Bhonagiri V."/>
            <person name="Nash W.E."/>
            <person name="Mardis E.R."/>
            <person name="Wilson R.K."/>
        </authorList>
    </citation>
    <scope>NUCLEOTIDE SEQUENCE [LARGE SCALE GENOMIC DNA]</scope>
    <source>
        <strain evidence="1 2">ATCC 43243</strain>
    </source>
</reference>
<evidence type="ECO:0000313" key="2">
    <source>
        <dbReference type="Proteomes" id="UP000003136"/>
    </source>
</evidence>
<protein>
    <submittedName>
        <fullName evidence="1">Uncharacterized protein</fullName>
    </submittedName>
</protein>
<dbReference type="HOGENOM" id="CLU_3180306_0_0_9"/>
<dbReference type="STRING" id="483218.BACPEC_02821"/>
<organism evidence="1 2">
    <name type="scientific">[Bacteroides] pectinophilus ATCC 43243</name>
    <dbReference type="NCBI Taxonomy" id="483218"/>
    <lineage>
        <taxon>Bacteria</taxon>
        <taxon>Bacillati</taxon>
        <taxon>Bacillota</taxon>
        <taxon>Clostridia</taxon>
        <taxon>Eubacteriales</taxon>
    </lineage>
</organism>
<comment type="caution">
    <text evidence="1">The sequence shown here is derived from an EMBL/GenBank/DDBJ whole genome shotgun (WGS) entry which is preliminary data.</text>
</comment>
<name>B7AVS1_9FIRM</name>